<reference evidence="7" key="1">
    <citation type="submission" date="2021-05" db="EMBL/GenBank/DDBJ databases">
        <title>The genome of the haptophyte Pavlova lutheri (Diacronema luteri, Pavlovales) - a model for lipid biosynthesis in eukaryotic algae.</title>
        <authorList>
            <person name="Hulatt C.J."/>
            <person name="Posewitz M.C."/>
        </authorList>
    </citation>
    <scope>NUCLEOTIDE SEQUENCE</scope>
    <source>
        <strain evidence="7">NIVA-4/92</strain>
    </source>
</reference>
<protein>
    <recommendedName>
        <fullName evidence="6">CSN8/PSMD8/EIF3K domain-containing protein</fullName>
    </recommendedName>
</protein>
<dbReference type="GO" id="GO:0008180">
    <property type="term" value="C:COP9 signalosome"/>
    <property type="evidence" value="ECO:0007669"/>
    <property type="project" value="UniProtKB-KW"/>
</dbReference>
<dbReference type="GO" id="GO:0000338">
    <property type="term" value="P:protein deneddylation"/>
    <property type="evidence" value="ECO:0007669"/>
    <property type="project" value="InterPro"/>
</dbReference>
<comment type="caution">
    <text evidence="7">The sequence shown here is derived from an EMBL/GenBank/DDBJ whole genome shotgun (WGS) entry which is preliminary data.</text>
</comment>
<dbReference type="EMBL" id="JAGTXO010000091">
    <property type="protein sequence ID" value="KAG8457001.1"/>
    <property type="molecule type" value="Genomic_DNA"/>
</dbReference>
<dbReference type="Gene3D" id="1.25.40.990">
    <property type="match status" value="1"/>
</dbReference>
<accession>A0A8J5WZJ4</accession>
<dbReference type="OMA" id="MRIPDKL"/>
<dbReference type="GO" id="GO:0010387">
    <property type="term" value="P:COP9 signalosome assembly"/>
    <property type="evidence" value="ECO:0007669"/>
    <property type="project" value="InterPro"/>
</dbReference>
<dbReference type="InterPro" id="IPR033464">
    <property type="entry name" value="CSN8_PSD8_EIF3K"/>
</dbReference>
<dbReference type="Proteomes" id="UP000751190">
    <property type="component" value="Unassembled WGS sequence"/>
</dbReference>
<dbReference type="Pfam" id="PF10075">
    <property type="entry name" value="CSN8_PSD8_EIF3K"/>
    <property type="match status" value="1"/>
</dbReference>
<sequence>MAVAERMGDYLRARDAAAVVAYAEDLELDMAHATLDMPTSCAVYKAQLAAYLLLRDLDAARFLWKRLPPASKAADAELAAVWAVGKCMWTGDRAGAIRACGGAGAAWSELLAPPMEQLRAALRAHVVALVGASYSAIAIADASAMLDLPHDGVLALAAEHGWAVVTAQPGQPAGSGGGTLQPKPLAKADGARQDLGIGQLAQLTHLIAQLD</sequence>
<organism evidence="7 8">
    <name type="scientific">Diacronema lutheri</name>
    <name type="common">Unicellular marine alga</name>
    <name type="synonym">Monochrysis lutheri</name>
    <dbReference type="NCBI Taxonomy" id="2081491"/>
    <lineage>
        <taxon>Eukaryota</taxon>
        <taxon>Haptista</taxon>
        <taxon>Haptophyta</taxon>
        <taxon>Pavlovophyceae</taxon>
        <taxon>Pavlovales</taxon>
        <taxon>Pavlovaceae</taxon>
        <taxon>Diacronema</taxon>
    </lineage>
</organism>
<evidence type="ECO:0000256" key="3">
    <source>
        <dbReference type="ARBA" id="ARBA00022490"/>
    </source>
</evidence>
<dbReference type="PANTHER" id="PTHR13339">
    <property type="entry name" value="COP9 SIGNALOSOME COMPLEX SUBUNIT 8"/>
    <property type="match status" value="1"/>
</dbReference>
<evidence type="ECO:0000256" key="2">
    <source>
        <dbReference type="ARBA" id="ARBA00004496"/>
    </source>
</evidence>
<gene>
    <name evidence="7" type="ORF">KFE25_006613</name>
</gene>
<dbReference type="PANTHER" id="PTHR13339:SF0">
    <property type="entry name" value="COP9 SIGNALOSOME COMPLEX SUBUNIT 8"/>
    <property type="match status" value="1"/>
</dbReference>
<dbReference type="InterPro" id="IPR033205">
    <property type="entry name" value="COP9_CSN8"/>
</dbReference>
<evidence type="ECO:0000259" key="6">
    <source>
        <dbReference type="Pfam" id="PF10075"/>
    </source>
</evidence>
<proteinExistence type="predicted"/>
<dbReference type="GO" id="GO:0005737">
    <property type="term" value="C:cytoplasm"/>
    <property type="evidence" value="ECO:0007669"/>
    <property type="project" value="UniProtKB-SubCell"/>
</dbReference>
<evidence type="ECO:0000313" key="8">
    <source>
        <dbReference type="Proteomes" id="UP000751190"/>
    </source>
</evidence>
<comment type="subcellular location">
    <subcellularLocation>
        <location evidence="2">Cytoplasm</location>
    </subcellularLocation>
    <subcellularLocation>
        <location evidence="1">Nucleus</location>
    </subcellularLocation>
</comment>
<keyword evidence="3" id="KW-0963">Cytoplasm</keyword>
<evidence type="ECO:0000256" key="5">
    <source>
        <dbReference type="ARBA" id="ARBA00023242"/>
    </source>
</evidence>
<evidence type="ECO:0000313" key="7">
    <source>
        <dbReference type="EMBL" id="KAG8457001.1"/>
    </source>
</evidence>
<keyword evidence="5" id="KW-0539">Nucleus</keyword>
<evidence type="ECO:0000256" key="1">
    <source>
        <dbReference type="ARBA" id="ARBA00004123"/>
    </source>
</evidence>
<keyword evidence="4" id="KW-0736">Signalosome</keyword>
<feature type="domain" description="CSN8/PSMD8/EIF3K" evidence="6">
    <location>
        <begin position="43"/>
        <end position="164"/>
    </location>
</feature>
<name>A0A8J5WZJ4_DIALT</name>
<dbReference type="AlphaFoldDB" id="A0A8J5WZJ4"/>
<evidence type="ECO:0000256" key="4">
    <source>
        <dbReference type="ARBA" id="ARBA00022790"/>
    </source>
</evidence>
<keyword evidence="8" id="KW-1185">Reference proteome</keyword>